<dbReference type="Proteomes" id="UP000612585">
    <property type="component" value="Unassembled WGS sequence"/>
</dbReference>
<keyword evidence="6" id="KW-1185">Reference proteome</keyword>
<evidence type="ECO:0000256" key="1">
    <source>
        <dbReference type="ARBA" id="ARBA00007905"/>
    </source>
</evidence>
<dbReference type="Pfam" id="PF00248">
    <property type="entry name" value="Aldo_ket_red"/>
    <property type="match status" value="1"/>
</dbReference>
<gene>
    <name evidence="5" type="ORF">Vau01_103690</name>
</gene>
<proteinExistence type="inferred from homology"/>
<keyword evidence="2" id="KW-0521">NADP</keyword>
<evidence type="ECO:0000256" key="2">
    <source>
        <dbReference type="ARBA" id="ARBA00022857"/>
    </source>
</evidence>
<evidence type="ECO:0000259" key="4">
    <source>
        <dbReference type="Pfam" id="PF00248"/>
    </source>
</evidence>
<sequence length="136" mass="15141">MSNFDPDDLDSLLPACTVKPMVNQIRWFIGLDPSDTVRTCAEHDIVVEAYSPFAHGLIVNHPEIEQIAARYGVSAPQLCIRFLLQKGAVVLPKATSTAHIEQNAALDFEISADDMAVLDAMRDTDKHEDAMQFRWS</sequence>
<dbReference type="Gene3D" id="3.20.20.100">
    <property type="entry name" value="NADP-dependent oxidoreductase domain"/>
    <property type="match status" value="1"/>
</dbReference>
<accession>A0A8J3ZHE1</accession>
<dbReference type="SUPFAM" id="SSF51430">
    <property type="entry name" value="NAD(P)-linked oxidoreductase"/>
    <property type="match status" value="1"/>
</dbReference>
<dbReference type="InterPro" id="IPR020471">
    <property type="entry name" value="AKR"/>
</dbReference>
<evidence type="ECO:0000256" key="3">
    <source>
        <dbReference type="ARBA" id="ARBA00023002"/>
    </source>
</evidence>
<dbReference type="PANTHER" id="PTHR43827">
    <property type="entry name" value="2,5-DIKETO-D-GLUCONIC ACID REDUCTASE"/>
    <property type="match status" value="1"/>
</dbReference>
<organism evidence="5 6">
    <name type="scientific">Virgisporangium aurantiacum</name>
    <dbReference type="NCBI Taxonomy" id="175570"/>
    <lineage>
        <taxon>Bacteria</taxon>
        <taxon>Bacillati</taxon>
        <taxon>Actinomycetota</taxon>
        <taxon>Actinomycetes</taxon>
        <taxon>Micromonosporales</taxon>
        <taxon>Micromonosporaceae</taxon>
        <taxon>Virgisporangium</taxon>
    </lineage>
</organism>
<comment type="similarity">
    <text evidence="1">Belongs to the aldo/keto reductase family.</text>
</comment>
<keyword evidence="3" id="KW-0560">Oxidoreductase</keyword>
<name>A0A8J3ZHE1_9ACTN</name>
<dbReference type="InterPro" id="IPR036812">
    <property type="entry name" value="NAD(P)_OxRdtase_dom_sf"/>
</dbReference>
<dbReference type="PANTHER" id="PTHR43827:SF3">
    <property type="entry name" value="NADP-DEPENDENT OXIDOREDUCTASE DOMAIN-CONTAINING PROTEIN"/>
    <property type="match status" value="1"/>
</dbReference>
<dbReference type="GO" id="GO:0016616">
    <property type="term" value="F:oxidoreductase activity, acting on the CH-OH group of donors, NAD or NADP as acceptor"/>
    <property type="evidence" value="ECO:0007669"/>
    <property type="project" value="UniProtKB-ARBA"/>
</dbReference>
<feature type="domain" description="NADP-dependent oxidoreductase" evidence="4">
    <location>
        <begin position="2"/>
        <end position="121"/>
    </location>
</feature>
<reference evidence="5" key="1">
    <citation type="submission" date="2021-01" db="EMBL/GenBank/DDBJ databases">
        <title>Whole genome shotgun sequence of Virgisporangium aurantiacum NBRC 16421.</title>
        <authorList>
            <person name="Komaki H."/>
            <person name="Tamura T."/>
        </authorList>
    </citation>
    <scope>NUCLEOTIDE SEQUENCE</scope>
    <source>
        <strain evidence="5">NBRC 16421</strain>
    </source>
</reference>
<dbReference type="AlphaFoldDB" id="A0A8J3ZHE1"/>
<dbReference type="EMBL" id="BOPG01000083">
    <property type="protein sequence ID" value="GIJ62853.1"/>
    <property type="molecule type" value="Genomic_DNA"/>
</dbReference>
<evidence type="ECO:0000313" key="5">
    <source>
        <dbReference type="EMBL" id="GIJ62853.1"/>
    </source>
</evidence>
<evidence type="ECO:0000313" key="6">
    <source>
        <dbReference type="Proteomes" id="UP000612585"/>
    </source>
</evidence>
<protein>
    <recommendedName>
        <fullName evidence="4">NADP-dependent oxidoreductase domain-containing protein</fullName>
    </recommendedName>
</protein>
<comment type="caution">
    <text evidence="5">The sequence shown here is derived from an EMBL/GenBank/DDBJ whole genome shotgun (WGS) entry which is preliminary data.</text>
</comment>
<dbReference type="InterPro" id="IPR023210">
    <property type="entry name" value="NADP_OxRdtase_dom"/>
</dbReference>
<dbReference type="PRINTS" id="PR00069">
    <property type="entry name" value="ALDKETRDTASE"/>
</dbReference>